<dbReference type="Proteomes" id="UP000265882">
    <property type="component" value="Unassembled WGS sequence"/>
</dbReference>
<keyword evidence="4 11" id="KW-0547">Nucleotide-binding</keyword>
<evidence type="ECO:0000256" key="1">
    <source>
        <dbReference type="ARBA" id="ARBA00008071"/>
    </source>
</evidence>
<keyword evidence="5" id="KW-0692">RNA repair</keyword>
<dbReference type="GO" id="GO:0003972">
    <property type="term" value="F:RNA ligase (ATP) activity"/>
    <property type="evidence" value="ECO:0007669"/>
    <property type="project" value="TreeGrafter"/>
</dbReference>
<evidence type="ECO:0000313" key="15">
    <source>
        <dbReference type="Proteomes" id="UP000265882"/>
    </source>
</evidence>
<evidence type="ECO:0000256" key="2">
    <source>
        <dbReference type="ARBA" id="ARBA00022598"/>
    </source>
</evidence>
<dbReference type="Pfam" id="PF01139">
    <property type="entry name" value="RtcB"/>
    <property type="match status" value="1"/>
</dbReference>
<keyword evidence="3 12" id="KW-0479">Metal-binding</keyword>
<comment type="caution">
    <text evidence="14">The sequence shown here is derived from an EMBL/GenBank/DDBJ whole genome shotgun (WGS) entry which is preliminary data.</text>
</comment>
<dbReference type="FunFam" id="3.90.1860.10:FF:000001">
    <property type="entry name" value="tRNA-splicing ligase RtcB homolog"/>
    <property type="match status" value="1"/>
</dbReference>
<dbReference type="GO" id="GO:0042245">
    <property type="term" value="P:RNA repair"/>
    <property type="evidence" value="ECO:0007669"/>
    <property type="project" value="UniProtKB-KW"/>
</dbReference>
<comment type="similarity">
    <text evidence="1 13">Belongs to the RtcB family.</text>
</comment>
<feature type="active site" description="GMP-histidine intermediate" evidence="10">
    <location>
        <position position="405"/>
    </location>
</feature>
<dbReference type="GO" id="GO:0046872">
    <property type="term" value="F:metal ion binding"/>
    <property type="evidence" value="ECO:0007669"/>
    <property type="project" value="UniProtKB-UniRule"/>
</dbReference>
<feature type="binding site" evidence="12">
    <location>
        <position position="96"/>
    </location>
    <ligand>
        <name>Mn(2+)</name>
        <dbReference type="ChEBI" id="CHEBI:29035"/>
        <label>1</label>
    </ligand>
</feature>
<evidence type="ECO:0000313" key="14">
    <source>
        <dbReference type="EMBL" id="RJP14552.1"/>
    </source>
</evidence>
<keyword evidence="6 11" id="KW-0342">GTP-binding</keyword>
<reference evidence="14 15" key="1">
    <citation type="journal article" date="2017" name="ISME J.">
        <title>Energy and carbon metabolisms in a deep terrestrial subsurface fluid microbial community.</title>
        <authorList>
            <person name="Momper L."/>
            <person name="Jungbluth S.P."/>
            <person name="Lee M.D."/>
            <person name="Amend J.P."/>
        </authorList>
    </citation>
    <scope>NUCLEOTIDE SEQUENCE [LARGE SCALE GENOMIC DNA]</scope>
    <source>
        <strain evidence="14">SURF_5</strain>
    </source>
</reference>
<dbReference type="InterPro" id="IPR036025">
    <property type="entry name" value="RtcB-like_sf"/>
</dbReference>
<evidence type="ECO:0000256" key="11">
    <source>
        <dbReference type="PIRSR" id="PIRSR601233-2"/>
    </source>
</evidence>
<comment type="catalytic activity">
    <reaction evidence="8">
        <text>a 3'-end 3'-phospho-ribonucleotide-RNA + a 5'-end dephospho-ribonucleoside-RNA + GTP = a ribonucleotidyl-ribonucleotide-RNA + GMP + diphosphate</text>
        <dbReference type="Rhea" id="RHEA:68076"/>
        <dbReference type="Rhea" id="RHEA-COMP:10463"/>
        <dbReference type="Rhea" id="RHEA-COMP:13936"/>
        <dbReference type="Rhea" id="RHEA-COMP:17355"/>
        <dbReference type="ChEBI" id="CHEBI:33019"/>
        <dbReference type="ChEBI" id="CHEBI:37565"/>
        <dbReference type="ChEBI" id="CHEBI:58115"/>
        <dbReference type="ChEBI" id="CHEBI:83062"/>
        <dbReference type="ChEBI" id="CHEBI:138284"/>
        <dbReference type="ChEBI" id="CHEBI:173118"/>
        <dbReference type="EC" id="6.5.1.8"/>
    </reaction>
</comment>
<evidence type="ECO:0000256" key="8">
    <source>
        <dbReference type="ARBA" id="ARBA00047746"/>
    </source>
</evidence>
<feature type="binding site" evidence="12">
    <location>
        <position position="205"/>
    </location>
    <ligand>
        <name>Mn(2+)</name>
        <dbReference type="ChEBI" id="CHEBI:29035"/>
        <label>1</label>
    </ligand>
</feature>
<proteinExistence type="inferred from homology"/>
<name>A0A3A4N5D3_ABYX5</name>
<comment type="subunit">
    <text evidence="13">Monomer.</text>
</comment>
<feature type="binding site" evidence="12">
    <location>
        <position position="330"/>
    </location>
    <ligand>
        <name>Mn(2+)</name>
        <dbReference type="ChEBI" id="CHEBI:29035"/>
        <label>2</label>
    </ligand>
</feature>
<evidence type="ECO:0000256" key="12">
    <source>
        <dbReference type="PIRSR" id="PIRSR601233-3"/>
    </source>
</evidence>
<feature type="binding site" evidence="11">
    <location>
        <begin position="330"/>
        <end position="331"/>
    </location>
    <ligand>
        <name>GMP</name>
        <dbReference type="ChEBI" id="CHEBI:58115"/>
    </ligand>
</feature>
<dbReference type="GO" id="GO:0005525">
    <property type="term" value="F:GTP binding"/>
    <property type="evidence" value="ECO:0007669"/>
    <property type="project" value="UniProtKB-KW"/>
</dbReference>
<dbReference type="AlphaFoldDB" id="A0A3A4N5D3"/>
<sequence>MPQVAMKKIGDFIYEIAKTGQMRVPARIYADEGLMRDIQKDKSPEQAANVATLPGIVRYSLAMPDIHWGYGFPIGGVAAMDPAEGGVISPGGVGYDINCGVRLIRTNLMVQDIQPRLRDLVMALFQAIPTGVGAKGGIEKLTRNEQRKLFVKGAKWAVENGYGDAADLEHTEEKGCLQGADPDKVSDHAVERGAAQVGTLGSGNHFLEIEKVEEVYDPEAARVFGIEKDSITVMVHCGSRGFGHQICDDYLKVMARAIQKYHIELPDRQLACAPAESQEGADYISAMAAAANYAWANRQVIMHLARAAFERTLNMNPRDLGMRLIYDVCHNIAKYEKHTVDGRERMLWVHRKGATRAFPPAHPHIPADYRHVGQPVLIPGDMGRASYLCVGTNAAMEETFGSTCHGAGRVMSRSAAIKATKGRSIKKELEEKNIIVMAHGRSTLAEEVSEAYKDVNAVVNVMHQAGISLRVAKLRPLGVIKG</sequence>
<comment type="cofactor">
    <cofactor evidence="12 13">
        <name>Mn(2+)</name>
        <dbReference type="ChEBI" id="CHEBI:29035"/>
    </cofactor>
    <text evidence="12 13">Binds 2 manganese ions per subunit.</text>
</comment>
<feature type="binding site" evidence="12">
    <location>
        <position position="236"/>
    </location>
    <ligand>
        <name>Mn(2+)</name>
        <dbReference type="ChEBI" id="CHEBI:29035"/>
        <label>2</label>
    </ligand>
</feature>
<feature type="binding site" evidence="11">
    <location>
        <begin position="405"/>
        <end position="408"/>
    </location>
    <ligand>
        <name>GMP</name>
        <dbReference type="ChEBI" id="CHEBI:58115"/>
    </ligand>
</feature>
<dbReference type="SUPFAM" id="SSF103365">
    <property type="entry name" value="Hypothetical protein PH1602"/>
    <property type="match status" value="1"/>
</dbReference>
<dbReference type="EC" id="6.5.1.-" evidence="13"/>
<keyword evidence="2 13" id="KW-0436">Ligase</keyword>
<dbReference type="InterPro" id="IPR001233">
    <property type="entry name" value="RtcB"/>
</dbReference>
<accession>A0A3A4N5D3</accession>
<dbReference type="PANTHER" id="PTHR11118:SF1">
    <property type="entry name" value="RNA-SPLICING LIGASE RTCB HOMOLOG"/>
    <property type="match status" value="1"/>
</dbReference>
<dbReference type="GO" id="GO:0170057">
    <property type="term" value="F:RNA ligase (GTP) activity"/>
    <property type="evidence" value="ECO:0007669"/>
    <property type="project" value="UniProtKB-EC"/>
</dbReference>
<evidence type="ECO:0000256" key="9">
    <source>
        <dbReference type="ARBA" id="ARBA00049514"/>
    </source>
</evidence>
<evidence type="ECO:0000256" key="5">
    <source>
        <dbReference type="ARBA" id="ARBA00022800"/>
    </source>
</evidence>
<comment type="catalytic activity">
    <reaction evidence="9">
        <text>a 3'-end 2',3'-cyclophospho-ribonucleotide-RNA + a 5'-end dephospho-ribonucleoside-RNA + GTP + H2O = a ribonucleotidyl-ribonucleotide-RNA + GMP + diphosphate + H(+)</text>
        <dbReference type="Rhea" id="RHEA:68080"/>
        <dbReference type="Rhea" id="RHEA-COMP:10464"/>
        <dbReference type="Rhea" id="RHEA-COMP:13936"/>
        <dbReference type="Rhea" id="RHEA-COMP:17355"/>
        <dbReference type="ChEBI" id="CHEBI:15377"/>
        <dbReference type="ChEBI" id="CHEBI:15378"/>
        <dbReference type="ChEBI" id="CHEBI:33019"/>
        <dbReference type="ChEBI" id="CHEBI:37565"/>
        <dbReference type="ChEBI" id="CHEBI:58115"/>
        <dbReference type="ChEBI" id="CHEBI:83064"/>
        <dbReference type="ChEBI" id="CHEBI:138284"/>
        <dbReference type="ChEBI" id="CHEBI:173118"/>
        <dbReference type="EC" id="6.5.1.8"/>
    </reaction>
</comment>
<evidence type="ECO:0000256" key="3">
    <source>
        <dbReference type="ARBA" id="ARBA00022723"/>
    </source>
</evidence>
<evidence type="ECO:0000256" key="4">
    <source>
        <dbReference type="ARBA" id="ARBA00022741"/>
    </source>
</evidence>
<protein>
    <recommendedName>
        <fullName evidence="13">tRNA-splicing ligase RtcB</fullName>
        <ecNumber evidence="13">6.5.1.-</ecNumber>
    </recommendedName>
</protein>
<gene>
    <name evidence="13" type="primary">rtcB</name>
    <name evidence="14" type="ORF">C4520_21340</name>
</gene>
<evidence type="ECO:0000256" key="6">
    <source>
        <dbReference type="ARBA" id="ARBA00023134"/>
    </source>
</evidence>
<dbReference type="EMBL" id="QZKU01000143">
    <property type="protein sequence ID" value="RJP14552.1"/>
    <property type="molecule type" value="Genomic_DNA"/>
</dbReference>
<feature type="binding site" evidence="11">
    <location>
        <begin position="379"/>
        <end position="382"/>
    </location>
    <ligand>
        <name>GMP</name>
        <dbReference type="ChEBI" id="CHEBI:58115"/>
    </ligand>
</feature>
<feature type="binding site" evidence="11">
    <location>
        <position position="481"/>
    </location>
    <ligand>
        <name>GMP</name>
        <dbReference type="ChEBI" id="CHEBI:58115"/>
    </ligand>
</feature>
<dbReference type="GO" id="GO:0006396">
    <property type="term" value="P:RNA processing"/>
    <property type="evidence" value="ECO:0007669"/>
    <property type="project" value="InterPro"/>
</dbReference>
<feature type="binding site" evidence="11">
    <location>
        <position position="386"/>
    </location>
    <ligand>
        <name>GMP</name>
        <dbReference type="ChEBI" id="CHEBI:58115"/>
    </ligand>
</feature>
<organism evidence="14 15">
    <name type="scientific">Abyssobacteria bacterium (strain SURF_5)</name>
    <dbReference type="NCBI Taxonomy" id="2093360"/>
    <lineage>
        <taxon>Bacteria</taxon>
        <taxon>Pseudomonadati</taxon>
        <taxon>Candidatus Hydrogenedentota</taxon>
        <taxon>Candidatus Abyssobacteria</taxon>
    </lineage>
</organism>
<dbReference type="PANTHER" id="PTHR11118">
    <property type="entry name" value="RNA-SPLICING LIGASE RTCB HOMOLOG"/>
    <property type="match status" value="1"/>
</dbReference>
<dbReference type="Gene3D" id="3.90.1860.10">
    <property type="entry name" value="tRNA-splicing ligase RtcB"/>
    <property type="match status" value="1"/>
</dbReference>
<evidence type="ECO:0000256" key="13">
    <source>
        <dbReference type="RuleBase" id="RU371113"/>
    </source>
</evidence>
<evidence type="ECO:0000256" key="7">
    <source>
        <dbReference type="ARBA" id="ARBA00023211"/>
    </source>
</evidence>
<feature type="binding site" evidence="11">
    <location>
        <begin position="204"/>
        <end position="208"/>
    </location>
    <ligand>
        <name>GMP</name>
        <dbReference type="ChEBI" id="CHEBI:58115"/>
    </ligand>
</feature>
<evidence type="ECO:0000256" key="10">
    <source>
        <dbReference type="PIRSR" id="PIRSR601233-1"/>
    </source>
</evidence>
<keyword evidence="7 12" id="KW-0464">Manganese</keyword>